<dbReference type="PANTHER" id="PTHR24418">
    <property type="entry name" value="TYROSINE-PROTEIN KINASE"/>
    <property type="match status" value="1"/>
</dbReference>
<dbReference type="SMART" id="SM00220">
    <property type="entry name" value="S_TKc"/>
    <property type="match status" value="1"/>
</dbReference>
<organism evidence="5 6">
    <name type="scientific">Rickenella mellea</name>
    <dbReference type="NCBI Taxonomy" id="50990"/>
    <lineage>
        <taxon>Eukaryota</taxon>
        <taxon>Fungi</taxon>
        <taxon>Dikarya</taxon>
        <taxon>Basidiomycota</taxon>
        <taxon>Agaricomycotina</taxon>
        <taxon>Agaricomycetes</taxon>
        <taxon>Hymenochaetales</taxon>
        <taxon>Rickenellaceae</taxon>
        <taxon>Rickenella</taxon>
    </lineage>
</organism>
<keyword evidence="5" id="KW-0808">Transferase</keyword>
<evidence type="ECO:0000256" key="3">
    <source>
        <dbReference type="PROSITE-ProRule" id="PRU10141"/>
    </source>
</evidence>
<reference evidence="5 6" key="1">
    <citation type="submission" date="2018-06" db="EMBL/GenBank/DDBJ databases">
        <title>A transcriptomic atlas of mushroom development highlights an independent origin of complex multicellularity.</title>
        <authorList>
            <consortium name="DOE Joint Genome Institute"/>
            <person name="Krizsan K."/>
            <person name="Almasi E."/>
            <person name="Merenyi Z."/>
            <person name="Sahu N."/>
            <person name="Viragh M."/>
            <person name="Koszo T."/>
            <person name="Mondo S."/>
            <person name="Kiss B."/>
            <person name="Balint B."/>
            <person name="Kues U."/>
            <person name="Barry K."/>
            <person name="Hegedus J.C."/>
            <person name="Henrissat B."/>
            <person name="Johnson J."/>
            <person name="Lipzen A."/>
            <person name="Ohm R."/>
            <person name="Nagy I."/>
            <person name="Pangilinan J."/>
            <person name="Yan J."/>
            <person name="Xiong Y."/>
            <person name="Grigoriev I.V."/>
            <person name="Hibbett D.S."/>
            <person name="Nagy L.G."/>
        </authorList>
    </citation>
    <scope>NUCLEOTIDE SEQUENCE [LARGE SCALE GENOMIC DNA]</scope>
    <source>
        <strain evidence="5 6">SZMC22713</strain>
    </source>
</reference>
<evidence type="ECO:0000259" key="4">
    <source>
        <dbReference type="PROSITE" id="PS50011"/>
    </source>
</evidence>
<dbReference type="PROSITE" id="PS50011">
    <property type="entry name" value="PROTEIN_KINASE_DOM"/>
    <property type="match status" value="1"/>
</dbReference>
<dbReference type="InterPro" id="IPR000719">
    <property type="entry name" value="Prot_kinase_dom"/>
</dbReference>
<dbReference type="AlphaFoldDB" id="A0A4Y7PXL2"/>
<dbReference type="OrthoDB" id="6718656at2759"/>
<sequence>MGIEYDRTPNFSTELTSAFNALGDDLDEPEHDIKLKLKILARKVVYILDTCASLERRLSKYSLEARSLKRHARTLVIFLTRHYITYPDDVEMTTKQIHKARLLISSVSKVVKTVDTSFSYVSTLPLASSFYIRQFNVLHQNTVKLLHYFEDWEAGRLLPSAVTEENADLRQAQATPYLTIPLDLTGPLVNEILGELATRGESPLDQDLVMGHSIICAAPEITIQRIWSHDNIVAEFRKIGLPHILIQHDLLEGERANIGNGAHGNVRLSKDEDGKIVAVKSIRPSFKATPVVTRIVREAQIWHDLDHRNILKLRGWASTSSPEGMVTALISPFCKHGDLNRYLRDNRNLSRTSELSLLLGISNGLDYVHNKDITHADLRAVRFYFDSIGPNLKFYRTTS</sequence>
<gene>
    <name evidence="5" type="ORF">BD410DRAFT_443662</name>
</gene>
<dbReference type="GO" id="GO:0004672">
    <property type="term" value="F:protein kinase activity"/>
    <property type="evidence" value="ECO:0007669"/>
    <property type="project" value="InterPro"/>
</dbReference>
<evidence type="ECO:0000256" key="2">
    <source>
        <dbReference type="ARBA" id="ARBA00022840"/>
    </source>
</evidence>
<feature type="domain" description="Protein kinase" evidence="4">
    <location>
        <begin position="252"/>
        <end position="399"/>
    </location>
</feature>
<protein>
    <submittedName>
        <fullName evidence="5">Kinase-like protein</fullName>
    </submittedName>
</protein>
<dbReference type="Gene3D" id="1.10.510.10">
    <property type="entry name" value="Transferase(Phosphotransferase) domain 1"/>
    <property type="match status" value="1"/>
</dbReference>
<evidence type="ECO:0000313" key="6">
    <source>
        <dbReference type="Proteomes" id="UP000294933"/>
    </source>
</evidence>
<dbReference type="Proteomes" id="UP000294933">
    <property type="component" value="Unassembled WGS sequence"/>
</dbReference>
<keyword evidence="1 3" id="KW-0547">Nucleotide-binding</keyword>
<keyword evidence="2 3" id="KW-0067">ATP-binding</keyword>
<dbReference type="EMBL" id="ML170198">
    <property type="protein sequence ID" value="TDL19270.1"/>
    <property type="molecule type" value="Genomic_DNA"/>
</dbReference>
<dbReference type="InterPro" id="IPR050198">
    <property type="entry name" value="Non-receptor_tyrosine_kinases"/>
</dbReference>
<dbReference type="SUPFAM" id="SSF56112">
    <property type="entry name" value="Protein kinase-like (PK-like)"/>
    <property type="match status" value="1"/>
</dbReference>
<feature type="binding site" evidence="3">
    <location>
        <position position="280"/>
    </location>
    <ligand>
        <name>ATP</name>
        <dbReference type="ChEBI" id="CHEBI:30616"/>
    </ligand>
</feature>
<dbReference type="PROSITE" id="PS00107">
    <property type="entry name" value="PROTEIN_KINASE_ATP"/>
    <property type="match status" value="1"/>
</dbReference>
<dbReference type="InterPro" id="IPR011009">
    <property type="entry name" value="Kinase-like_dom_sf"/>
</dbReference>
<dbReference type="InterPro" id="IPR017441">
    <property type="entry name" value="Protein_kinase_ATP_BS"/>
</dbReference>
<evidence type="ECO:0000256" key="1">
    <source>
        <dbReference type="ARBA" id="ARBA00022741"/>
    </source>
</evidence>
<keyword evidence="5" id="KW-0418">Kinase</keyword>
<dbReference type="VEuPathDB" id="FungiDB:BD410DRAFT_443662"/>
<dbReference type="Pfam" id="PF00069">
    <property type="entry name" value="Pkinase"/>
    <property type="match status" value="1"/>
</dbReference>
<keyword evidence="6" id="KW-1185">Reference proteome</keyword>
<evidence type="ECO:0000313" key="5">
    <source>
        <dbReference type="EMBL" id="TDL19270.1"/>
    </source>
</evidence>
<accession>A0A4Y7PXL2</accession>
<name>A0A4Y7PXL2_9AGAM</name>
<proteinExistence type="predicted"/>
<dbReference type="GO" id="GO:0005524">
    <property type="term" value="F:ATP binding"/>
    <property type="evidence" value="ECO:0007669"/>
    <property type="project" value="UniProtKB-UniRule"/>
</dbReference>